<dbReference type="PANTHER" id="PTHR22639">
    <property type="entry name" value="GAG-RELATED PROTEIN"/>
    <property type="match status" value="1"/>
</dbReference>
<dbReference type="GO" id="GO:0003690">
    <property type="term" value="F:double-stranded DNA binding"/>
    <property type="evidence" value="ECO:0007669"/>
    <property type="project" value="InterPro"/>
</dbReference>
<evidence type="ECO:0000313" key="3">
    <source>
        <dbReference type="RefSeq" id="XP_031756800.1"/>
    </source>
</evidence>
<dbReference type="Gene3D" id="4.10.60.10">
    <property type="entry name" value="Zinc finger, CCHC-type"/>
    <property type="match status" value="1"/>
</dbReference>
<dbReference type="CTD" id="339541"/>
<feature type="domain" description="CCHC-type" evidence="1">
    <location>
        <begin position="217"/>
        <end position="233"/>
    </location>
</feature>
<dbReference type="AlphaFoldDB" id="A0A8J1JIE7"/>
<dbReference type="Pfam" id="PF17741">
    <property type="entry name" value="DUF5578"/>
    <property type="match status" value="1"/>
</dbReference>
<dbReference type="InterPro" id="IPR057810">
    <property type="entry name" value="RBD_ZCCHC3_1st"/>
</dbReference>
<dbReference type="Proteomes" id="UP000008143">
    <property type="component" value="Chromosome 4"/>
</dbReference>
<dbReference type="InterPro" id="IPR001878">
    <property type="entry name" value="Znf_CCHC"/>
</dbReference>
<dbReference type="RefSeq" id="XP_031756800.1">
    <property type="nucleotide sequence ID" value="XM_031900940.1"/>
</dbReference>
<dbReference type="InterPro" id="IPR041090">
    <property type="entry name" value="DUF5578"/>
</dbReference>
<dbReference type="PANTHER" id="PTHR22639:SF7">
    <property type="entry name" value="CCHC-TYPE DOMAIN-CONTAINING PROTEIN"/>
    <property type="match status" value="1"/>
</dbReference>
<dbReference type="AGR" id="Xenbase:XB-GENE-1021745"/>
<protein>
    <submittedName>
        <fullName evidence="3">Armadillo-like helical domain containing protein 1 isoform X1</fullName>
    </submittedName>
</protein>
<dbReference type="GeneID" id="101733444"/>
<dbReference type="Xenbase" id="XB-GENE-1021745">
    <property type="gene designation" value="armh1"/>
</dbReference>
<dbReference type="Pfam" id="PF23058">
    <property type="entry name" value="RBD_ZCCHC3_2nd"/>
    <property type="match status" value="1"/>
</dbReference>
<name>A0A8J1JIE7_XENTR</name>
<dbReference type="OrthoDB" id="9908854at2759"/>
<keyword evidence="2" id="KW-1185">Reference proteome</keyword>
<reference evidence="3" key="1">
    <citation type="submission" date="2025-08" db="UniProtKB">
        <authorList>
            <consortium name="RefSeq"/>
        </authorList>
    </citation>
    <scope>IDENTIFICATION</scope>
    <source>
        <strain evidence="3">Nigerian</strain>
        <tissue evidence="3">Liver and blood</tissue>
    </source>
</reference>
<accession>A0A8J1JIE7</accession>
<dbReference type="GO" id="GO:0003723">
    <property type="term" value="F:RNA binding"/>
    <property type="evidence" value="ECO:0007669"/>
    <property type="project" value="InterPro"/>
</dbReference>
<dbReference type="InterPro" id="IPR042509">
    <property type="entry name" value="ZCCHC3"/>
</dbReference>
<organism evidence="2 3">
    <name type="scientific">Xenopus tropicalis</name>
    <name type="common">Western clawed frog</name>
    <name type="synonym">Silurana tropicalis</name>
    <dbReference type="NCBI Taxonomy" id="8364"/>
    <lineage>
        <taxon>Eukaryota</taxon>
        <taxon>Metazoa</taxon>
        <taxon>Chordata</taxon>
        <taxon>Craniata</taxon>
        <taxon>Vertebrata</taxon>
        <taxon>Euteleostomi</taxon>
        <taxon>Amphibia</taxon>
        <taxon>Batrachia</taxon>
        <taxon>Anura</taxon>
        <taxon>Pipoidea</taxon>
        <taxon>Pipidae</taxon>
        <taxon>Xenopodinae</taxon>
        <taxon>Xenopus</taxon>
        <taxon>Silurana</taxon>
    </lineage>
</organism>
<feature type="domain" description="CCHC-type" evidence="1">
    <location>
        <begin position="198"/>
        <end position="214"/>
    </location>
</feature>
<dbReference type="InterPro" id="IPR036875">
    <property type="entry name" value="Znf_CCHC_sf"/>
</dbReference>
<sequence length="523" mass="58300">METGSVRNTLCFQVKPGCVTRVELGSFVKQILMKELEIQVKDIFCLQDYASPRSYDVTFYSESLCVDIFERFKAKRNMAPLEIFDVLPLSFMEEKPLILHMFNPFTDLGLILAFLKKYCSKIKGGIRQTNCFKIFNGNLKFWVKLRPDPDGIGGVKHPPANFSIAGNRGFLYYPGQPKYCRQCFTYGHIRDDCPKGKCCRNCGNVGHEAGACMQPRLCDICGSQEHPARNCPRVSAARVSYAEIVKRAEPPKAEVVRETGGGLSLSDNSENVVAETELLTVIEPTAEEATLESVGEVPRVEEGAAPDESQTAGVLEELLIGSAVSPLSDGNIAEEIVWDTAGDEEVVEESMDVQSAVHLIKDLMNTDVRPALLKGLVALLKPSQKENKKFRPHILEDTTVEQFSDQLPYFIQQAAAVRAIGMLSQESTELCEELIKLRVVHNLLFVMGNRDHSESQRQASLVLEYYVLSFPVVEEQVRKAIGDTLFQMLMDNAESLYMKIDLVQADLLASNQVNIPRAKEATD</sequence>
<dbReference type="Pfam" id="PF23057">
    <property type="entry name" value="RBD_ZCCHC3_1st"/>
    <property type="match status" value="1"/>
</dbReference>
<dbReference type="SUPFAM" id="SSF48371">
    <property type="entry name" value="ARM repeat"/>
    <property type="match status" value="1"/>
</dbReference>
<gene>
    <name evidence="3 4" type="primary">armh1</name>
</gene>
<dbReference type="InterPro" id="IPR016024">
    <property type="entry name" value="ARM-type_fold"/>
</dbReference>
<feature type="domain" description="CCHC-type" evidence="1">
    <location>
        <begin position="179"/>
        <end position="195"/>
    </location>
</feature>
<dbReference type="SUPFAM" id="SSF57756">
    <property type="entry name" value="Retrovirus zinc finger-like domains"/>
    <property type="match status" value="1"/>
</dbReference>
<proteinExistence type="predicted"/>
<dbReference type="GO" id="GO:0002218">
    <property type="term" value="P:activation of innate immune response"/>
    <property type="evidence" value="ECO:0007669"/>
    <property type="project" value="InterPro"/>
</dbReference>
<evidence type="ECO:0000259" key="1">
    <source>
        <dbReference type="SMART" id="SM00343"/>
    </source>
</evidence>
<dbReference type="SMART" id="SM00343">
    <property type="entry name" value="ZnF_C2HC"/>
    <property type="match status" value="3"/>
</dbReference>
<evidence type="ECO:0000313" key="4">
    <source>
        <dbReference type="Xenbase" id="XB-GENE-1021745"/>
    </source>
</evidence>
<evidence type="ECO:0000313" key="2">
    <source>
        <dbReference type="Proteomes" id="UP000008143"/>
    </source>
</evidence>
<dbReference type="GO" id="GO:0008270">
    <property type="term" value="F:zinc ion binding"/>
    <property type="evidence" value="ECO:0007669"/>
    <property type="project" value="InterPro"/>
</dbReference>
<dbReference type="InterPro" id="IPR057811">
    <property type="entry name" value="RBD_ZCCHC3_2nd"/>
</dbReference>